<dbReference type="RefSeq" id="WP_203993982.1">
    <property type="nucleotide sequence ID" value="NZ_BOPG01000023.1"/>
</dbReference>
<evidence type="ECO:0000313" key="1">
    <source>
        <dbReference type="EMBL" id="GIJ56155.1"/>
    </source>
</evidence>
<name>A0A8J4DYZ5_9ACTN</name>
<organism evidence="1 2">
    <name type="scientific">Virgisporangium aurantiacum</name>
    <dbReference type="NCBI Taxonomy" id="175570"/>
    <lineage>
        <taxon>Bacteria</taxon>
        <taxon>Bacillati</taxon>
        <taxon>Actinomycetota</taxon>
        <taxon>Actinomycetes</taxon>
        <taxon>Micromonosporales</taxon>
        <taxon>Micromonosporaceae</taxon>
        <taxon>Virgisporangium</taxon>
    </lineage>
</organism>
<sequence>MTISGNRALAAHLVEAGLGPRKLAREINRIFGAGTLAETAPYHWRDSGRVPRAPLPRLAAYVISRRIGRVVTVQDLWPGHSDPLDGTLVLPASAGLDGPWSFADTMQVAEDWLLGGLVDRRLFLSVSGAALAGAVRVYLSAQAGPASIGVPTASADDPLVDQIEASIPALQALDDEHGGAAGLTYVGAQVRATLLLLRDGGHTDRTTRRLLVVLADLAQLAGWKSHDAAQPGLAQRYYFTGLRAAHDAGYRSMEAHILADLAFQSASAGDSSDGVMLGEAARRTAEHSTGNVQASVQSRLAYAYAAAGRVEDCERTWAAAHAQLASGRREGEPDWMYYLTPNHLDCQAGYAMIRAGRHLLASGSAARGRATLRKGEALLRTGAHARPVDAPNQRRALYEGAWLALGYTAHRKLDEACAVTRMALPRLDAVRSPRSTALLRELAGELRKRKRNQTVSELLPDLDNALARHGG</sequence>
<dbReference type="EMBL" id="BOPG01000023">
    <property type="protein sequence ID" value="GIJ56155.1"/>
    <property type="molecule type" value="Genomic_DNA"/>
</dbReference>
<dbReference type="Proteomes" id="UP000612585">
    <property type="component" value="Unassembled WGS sequence"/>
</dbReference>
<evidence type="ECO:0008006" key="3">
    <source>
        <dbReference type="Google" id="ProtNLM"/>
    </source>
</evidence>
<dbReference type="NCBIfam" id="NF046037">
    <property type="entry name" value="carphisopro"/>
    <property type="match status" value="1"/>
</dbReference>
<accession>A0A8J4DYZ5</accession>
<gene>
    <name evidence="1" type="ORF">Vau01_036710</name>
</gene>
<protein>
    <recommendedName>
        <fullName evidence="3">Transcriptional regulator</fullName>
    </recommendedName>
</protein>
<dbReference type="InterPro" id="IPR059216">
    <property type="entry name" value="LeuA_carph_isopro_dom"/>
</dbReference>
<comment type="caution">
    <text evidence="1">The sequence shown here is derived from an EMBL/GenBank/DDBJ whole genome shotgun (WGS) entry which is preliminary data.</text>
</comment>
<proteinExistence type="predicted"/>
<reference evidence="1" key="1">
    <citation type="submission" date="2021-01" db="EMBL/GenBank/DDBJ databases">
        <title>Whole genome shotgun sequence of Virgisporangium aurantiacum NBRC 16421.</title>
        <authorList>
            <person name="Komaki H."/>
            <person name="Tamura T."/>
        </authorList>
    </citation>
    <scope>NUCLEOTIDE SEQUENCE</scope>
    <source>
        <strain evidence="1">NBRC 16421</strain>
    </source>
</reference>
<evidence type="ECO:0000313" key="2">
    <source>
        <dbReference type="Proteomes" id="UP000612585"/>
    </source>
</evidence>
<keyword evidence="2" id="KW-1185">Reference proteome</keyword>
<dbReference type="AlphaFoldDB" id="A0A8J4DYZ5"/>